<dbReference type="EMBL" id="BGZK01001273">
    <property type="protein sequence ID" value="GBP76033.1"/>
    <property type="molecule type" value="Genomic_DNA"/>
</dbReference>
<organism evidence="2 3">
    <name type="scientific">Eumeta variegata</name>
    <name type="common">Bagworm moth</name>
    <name type="synonym">Eumeta japonica</name>
    <dbReference type="NCBI Taxonomy" id="151549"/>
    <lineage>
        <taxon>Eukaryota</taxon>
        <taxon>Metazoa</taxon>
        <taxon>Ecdysozoa</taxon>
        <taxon>Arthropoda</taxon>
        <taxon>Hexapoda</taxon>
        <taxon>Insecta</taxon>
        <taxon>Pterygota</taxon>
        <taxon>Neoptera</taxon>
        <taxon>Endopterygota</taxon>
        <taxon>Lepidoptera</taxon>
        <taxon>Glossata</taxon>
        <taxon>Ditrysia</taxon>
        <taxon>Tineoidea</taxon>
        <taxon>Psychidae</taxon>
        <taxon>Oiketicinae</taxon>
        <taxon>Eumeta</taxon>
    </lineage>
</organism>
<accession>A0A4C1YLT0</accession>
<feature type="region of interest" description="Disordered" evidence="1">
    <location>
        <begin position="1"/>
        <end position="46"/>
    </location>
</feature>
<feature type="compositionally biased region" description="Basic and acidic residues" evidence="1">
    <location>
        <begin position="34"/>
        <end position="46"/>
    </location>
</feature>
<sequence>MNPLTPSLDLRLTRETPRIGPPKGGHHHWIRRGRIPDEKTPGHEATNKCSVPYLQPETIDRRRSTNELMRKICKEHGHAPLDYNVCSSHVQFGCNIYKLQQNRCIRRSCTPTATSEARVAINKSKHLNAAHHFAHTLQESVL</sequence>
<feature type="compositionally biased region" description="Basic residues" evidence="1">
    <location>
        <begin position="24"/>
        <end position="33"/>
    </location>
</feature>
<dbReference type="AlphaFoldDB" id="A0A4C1YLT0"/>
<evidence type="ECO:0000313" key="3">
    <source>
        <dbReference type="Proteomes" id="UP000299102"/>
    </source>
</evidence>
<protein>
    <submittedName>
        <fullName evidence="2">Uncharacterized protein</fullName>
    </submittedName>
</protein>
<reference evidence="2 3" key="1">
    <citation type="journal article" date="2019" name="Commun. Biol.">
        <title>The bagworm genome reveals a unique fibroin gene that provides high tensile strength.</title>
        <authorList>
            <person name="Kono N."/>
            <person name="Nakamura H."/>
            <person name="Ohtoshi R."/>
            <person name="Tomita M."/>
            <person name="Numata K."/>
            <person name="Arakawa K."/>
        </authorList>
    </citation>
    <scope>NUCLEOTIDE SEQUENCE [LARGE SCALE GENOMIC DNA]</scope>
</reference>
<keyword evidence="3" id="KW-1185">Reference proteome</keyword>
<name>A0A4C1YLT0_EUMVA</name>
<dbReference type="Proteomes" id="UP000299102">
    <property type="component" value="Unassembled WGS sequence"/>
</dbReference>
<proteinExistence type="predicted"/>
<gene>
    <name evidence="2" type="ORF">EVAR_33341_1</name>
</gene>
<evidence type="ECO:0000256" key="1">
    <source>
        <dbReference type="SAM" id="MobiDB-lite"/>
    </source>
</evidence>
<evidence type="ECO:0000313" key="2">
    <source>
        <dbReference type="EMBL" id="GBP76033.1"/>
    </source>
</evidence>
<comment type="caution">
    <text evidence="2">The sequence shown here is derived from an EMBL/GenBank/DDBJ whole genome shotgun (WGS) entry which is preliminary data.</text>
</comment>